<feature type="domain" description="PDZ" evidence="15">
    <location>
        <begin position="276"/>
        <end position="354"/>
    </location>
</feature>
<dbReference type="InterPro" id="IPR001940">
    <property type="entry name" value="Peptidase_S1C"/>
</dbReference>
<dbReference type="Gene3D" id="2.40.10.120">
    <property type="match status" value="1"/>
</dbReference>
<dbReference type="EC" id="3.4.21.107" evidence="4"/>
<evidence type="ECO:0000313" key="16">
    <source>
        <dbReference type="EMBL" id="MBM6703134.1"/>
    </source>
</evidence>
<keyword evidence="10" id="KW-0378">Hydrolase</keyword>
<dbReference type="NCBIfam" id="TIGR02037">
    <property type="entry name" value="degP_htrA_DO"/>
    <property type="match status" value="1"/>
</dbReference>
<dbReference type="Pfam" id="PF17820">
    <property type="entry name" value="PDZ_6"/>
    <property type="match status" value="1"/>
</dbReference>
<accession>A0ABS2DP92</accession>
<comment type="catalytic activity">
    <reaction evidence="1">
        <text>Acts on substrates that are at least partially unfolded. The cleavage site P1 residue is normally between a pair of hydrophobic residues, such as Val-|-Val.</text>
        <dbReference type="EC" id="3.4.21.107"/>
    </reaction>
</comment>
<dbReference type="PROSITE" id="PS50106">
    <property type="entry name" value="PDZ"/>
    <property type="match status" value="1"/>
</dbReference>
<gene>
    <name evidence="16" type="ORF">H6A60_01210</name>
</gene>
<evidence type="ECO:0000256" key="5">
    <source>
        <dbReference type="ARBA" id="ARBA00013958"/>
    </source>
</evidence>
<comment type="similarity">
    <text evidence="3">Belongs to the peptidase S1C family.</text>
</comment>
<sequence length="484" mass="51088">MKTTFMKSTLAAACCAALALGAAFVPAEPAHAISFGSSETKAELPDFVKLVEENGPGVVNISVIKNARTVDVPGFGIPGFDERHAEIFRRFGFPMPFEFGGGKERIPEQRGTGSGFIISADGLIMTNAHVVEGADQILVRLTDKREFQGKVLGTDKQTDIAVVKIDAKDLPVLKIGDSSQLKVGQWVAAIGSPFGLDNTVTAGIVSALSRNLPSDQYVPFIQTDVAVNPGNSGGPLFNMQGEVVGINSQIFSTSGGFMGLSFAIPIDLAMQVKDQLVESGSVTRGYVGVYIQELTQELADSFGLKTPQGALVTKIEKDSPAEKAGLKEGDVITSFNGKKVTSSVTLPMIVSTMKPGTKADMTVVRDKKEMTISVTVGTNAKAAQEAAGAANSHKLGVTVRPLTKEELVQADTSGLLVEQATGFAAKNGIMPGDIIVSANGKLVKSVSDLQAACQKDQVLLLVQRQGGRIFVPIRFTDDEKDAKK</sequence>
<dbReference type="Pfam" id="PF13180">
    <property type="entry name" value="PDZ_2"/>
    <property type="match status" value="1"/>
</dbReference>
<dbReference type="SUPFAM" id="SSF50494">
    <property type="entry name" value="Trypsin-like serine proteases"/>
    <property type="match status" value="1"/>
</dbReference>
<dbReference type="InterPro" id="IPR009003">
    <property type="entry name" value="Peptidase_S1_PA"/>
</dbReference>
<evidence type="ECO:0000256" key="11">
    <source>
        <dbReference type="ARBA" id="ARBA00022825"/>
    </source>
</evidence>
<dbReference type="SMART" id="SM00228">
    <property type="entry name" value="PDZ"/>
    <property type="match status" value="2"/>
</dbReference>
<evidence type="ECO:0000256" key="12">
    <source>
        <dbReference type="ARBA" id="ARBA00023016"/>
    </source>
</evidence>
<dbReference type="EMBL" id="JACJJC010000001">
    <property type="protein sequence ID" value="MBM6703134.1"/>
    <property type="molecule type" value="Genomic_DNA"/>
</dbReference>
<dbReference type="CDD" id="cd10839">
    <property type="entry name" value="cpPDZ1_DegP-like"/>
    <property type="match status" value="1"/>
</dbReference>
<reference evidence="16 17" key="1">
    <citation type="journal article" date="2021" name="Sci. Rep.">
        <title>The distribution of antibiotic resistance genes in chicken gut microbiota commensals.</title>
        <authorList>
            <person name="Juricova H."/>
            <person name="Matiasovicova J."/>
            <person name="Kubasova T."/>
            <person name="Cejkova D."/>
            <person name="Rychlik I."/>
        </authorList>
    </citation>
    <scope>NUCLEOTIDE SEQUENCE [LARGE SCALE GENOMIC DNA]</scope>
    <source>
        <strain evidence="16 17">An829</strain>
    </source>
</reference>
<protein>
    <recommendedName>
        <fullName evidence="5">Probable periplasmic serine endoprotease DegP-like</fullName>
        <ecNumber evidence="4">3.4.21.107</ecNumber>
    </recommendedName>
    <alternativeName>
        <fullName evidence="13">Protease Do</fullName>
    </alternativeName>
</protein>
<dbReference type="PANTHER" id="PTHR22939">
    <property type="entry name" value="SERINE PROTEASE FAMILY S1C HTRA-RELATED"/>
    <property type="match status" value="1"/>
</dbReference>
<comment type="caution">
    <text evidence="16">The sequence shown here is derived from an EMBL/GenBank/DDBJ whole genome shotgun (WGS) entry which is preliminary data.</text>
</comment>
<organism evidence="16 17">
    <name type="scientific">Sutterella massiliensis</name>
    <dbReference type="NCBI Taxonomy" id="1816689"/>
    <lineage>
        <taxon>Bacteria</taxon>
        <taxon>Pseudomonadati</taxon>
        <taxon>Pseudomonadota</taxon>
        <taxon>Betaproteobacteria</taxon>
        <taxon>Burkholderiales</taxon>
        <taxon>Sutterellaceae</taxon>
        <taxon>Sutterella</taxon>
    </lineage>
</organism>
<evidence type="ECO:0000256" key="7">
    <source>
        <dbReference type="ARBA" id="ARBA00022729"/>
    </source>
</evidence>
<dbReference type="InterPro" id="IPR011782">
    <property type="entry name" value="Pept_S1C_Do"/>
</dbReference>
<dbReference type="PANTHER" id="PTHR22939:SF130">
    <property type="entry name" value="PERIPLASMIC SERINE ENDOPROTEASE DEGP-LIKE-RELATED"/>
    <property type="match status" value="1"/>
</dbReference>
<evidence type="ECO:0000313" key="17">
    <source>
        <dbReference type="Proteomes" id="UP000715095"/>
    </source>
</evidence>
<keyword evidence="8" id="KW-0677">Repeat</keyword>
<dbReference type="SUPFAM" id="SSF50156">
    <property type="entry name" value="PDZ domain-like"/>
    <property type="match status" value="2"/>
</dbReference>
<keyword evidence="6" id="KW-0645">Protease</keyword>
<keyword evidence="17" id="KW-1185">Reference proteome</keyword>
<evidence type="ECO:0000256" key="10">
    <source>
        <dbReference type="ARBA" id="ARBA00022801"/>
    </source>
</evidence>
<keyword evidence="9" id="KW-0574">Periplasm</keyword>
<dbReference type="Pfam" id="PF13365">
    <property type="entry name" value="Trypsin_2"/>
    <property type="match status" value="1"/>
</dbReference>
<evidence type="ECO:0000256" key="6">
    <source>
        <dbReference type="ARBA" id="ARBA00022670"/>
    </source>
</evidence>
<evidence type="ECO:0000256" key="4">
    <source>
        <dbReference type="ARBA" id="ARBA00013035"/>
    </source>
</evidence>
<keyword evidence="11" id="KW-0720">Serine protease</keyword>
<evidence type="ECO:0000259" key="15">
    <source>
        <dbReference type="PROSITE" id="PS50106"/>
    </source>
</evidence>
<dbReference type="InterPro" id="IPR036034">
    <property type="entry name" value="PDZ_sf"/>
</dbReference>
<evidence type="ECO:0000256" key="9">
    <source>
        <dbReference type="ARBA" id="ARBA00022764"/>
    </source>
</evidence>
<evidence type="ECO:0000256" key="13">
    <source>
        <dbReference type="ARBA" id="ARBA00032850"/>
    </source>
</evidence>
<keyword evidence="7 14" id="KW-0732">Signal</keyword>
<dbReference type="RefSeq" id="WP_205101514.1">
    <property type="nucleotide sequence ID" value="NZ_JACJJC010000001.1"/>
</dbReference>
<dbReference type="Gene3D" id="2.30.42.10">
    <property type="match status" value="2"/>
</dbReference>
<dbReference type="PRINTS" id="PR00834">
    <property type="entry name" value="PROTEASES2C"/>
</dbReference>
<evidence type="ECO:0000256" key="3">
    <source>
        <dbReference type="ARBA" id="ARBA00010541"/>
    </source>
</evidence>
<proteinExistence type="inferred from homology"/>
<feature type="signal peptide" evidence="14">
    <location>
        <begin position="1"/>
        <end position="32"/>
    </location>
</feature>
<evidence type="ECO:0000256" key="14">
    <source>
        <dbReference type="SAM" id="SignalP"/>
    </source>
</evidence>
<keyword evidence="12" id="KW-0346">Stress response</keyword>
<dbReference type="Proteomes" id="UP000715095">
    <property type="component" value="Unassembled WGS sequence"/>
</dbReference>
<evidence type="ECO:0000256" key="2">
    <source>
        <dbReference type="ARBA" id="ARBA00004418"/>
    </source>
</evidence>
<dbReference type="InterPro" id="IPR041489">
    <property type="entry name" value="PDZ_6"/>
</dbReference>
<feature type="chain" id="PRO_5045323033" description="Probable periplasmic serine endoprotease DegP-like" evidence="14">
    <location>
        <begin position="33"/>
        <end position="484"/>
    </location>
</feature>
<dbReference type="InterPro" id="IPR001478">
    <property type="entry name" value="PDZ"/>
</dbReference>
<evidence type="ECO:0000256" key="8">
    <source>
        <dbReference type="ARBA" id="ARBA00022737"/>
    </source>
</evidence>
<evidence type="ECO:0000256" key="1">
    <source>
        <dbReference type="ARBA" id="ARBA00001772"/>
    </source>
</evidence>
<comment type="subcellular location">
    <subcellularLocation>
        <location evidence="2">Periplasm</location>
    </subcellularLocation>
</comment>
<name>A0ABS2DP92_9BURK</name>